<name>A0A643F5F3_9HYPH</name>
<proteinExistence type="predicted"/>
<dbReference type="EMBL" id="VZPE01000001">
    <property type="protein sequence ID" value="KAB0573372.1"/>
    <property type="molecule type" value="Genomic_DNA"/>
</dbReference>
<protein>
    <submittedName>
        <fullName evidence="1">Uncharacterized protein</fullName>
    </submittedName>
</protein>
<comment type="caution">
    <text evidence="1">The sequence shown here is derived from an EMBL/GenBank/DDBJ whole genome shotgun (WGS) entry which is preliminary data.</text>
</comment>
<evidence type="ECO:0000313" key="1">
    <source>
        <dbReference type="EMBL" id="KAB0573372.1"/>
    </source>
</evidence>
<sequence length="167" mass="18675">MKLVKILTAKWADIDHVALIGTAEVEGVDGEWHFAVHDGYATKLGQSIWDAALSGDFSPIGEYIPPSPEPEATPDEISRRQFFQYLAVLEIITRQEALAALQGGVIPAPLQAIIDQLPTENDQFEAQMFIIGAQNFNRLHPLSETVRISLGWSVEQKDDFWREAFKL</sequence>
<accession>A0A643F5F3</accession>
<dbReference type="RefSeq" id="WP_128093133.1">
    <property type="nucleotide sequence ID" value="NZ_JBHEEN010000001.1"/>
</dbReference>
<reference evidence="1" key="1">
    <citation type="submission" date="2019-09" db="EMBL/GenBank/DDBJ databases">
        <title>Draft genome sequences of 48 bacterial type strains from the CCUG.</title>
        <authorList>
            <person name="Tunovic T."/>
            <person name="Pineiro-Iglesias B."/>
            <person name="Unosson C."/>
            <person name="Inganas E."/>
            <person name="Ohlen M."/>
            <person name="Cardew S."/>
            <person name="Jensie-Markopoulos S."/>
            <person name="Salva-Serra F."/>
            <person name="Jaen-Luchoro D."/>
            <person name="Karlsson R."/>
            <person name="Svensson-Stadler L."/>
            <person name="Chun J."/>
            <person name="Moore E."/>
        </authorList>
    </citation>
    <scope>NUCLEOTIDE SEQUENCE</scope>
    <source>
        <strain evidence="1">CCUG 50899</strain>
    </source>
</reference>
<dbReference type="AlphaFoldDB" id="A0A643F5F3"/>
<gene>
    <name evidence="1" type="ORF">F7Q93_02455</name>
</gene>
<organism evidence="1">
    <name type="scientific">Brucella pituitosa</name>
    <dbReference type="NCBI Taxonomy" id="571256"/>
    <lineage>
        <taxon>Bacteria</taxon>
        <taxon>Pseudomonadati</taxon>
        <taxon>Pseudomonadota</taxon>
        <taxon>Alphaproteobacteria</taxon>
        <taxon>Hyphomicrobiales</taxon>
        <taxon>Brucellaceae</taxon>
        <taxon>Brucella/Ochrobactrum group</taxon>
        <taxon>Brucella</taxon>
    </lineage>
</organism>